<proteinExistence type="predicted"/>
<keyword evidence="1" id="KW-1133">Transmembrane helix</keyword>
<protein>
    <submittedName>
        <fullName evidence="3">Ovule protein</fullName>
    </submittedName>
</protein>
<feature type="transmembrane region" description="Helical" evidence="1">
    <location>
        <begin position="36"/>
        <end position="58"/>
    </location>
</feature>
<sequence>MKEKHLRRDRKCEWQASNRRFWYILSSSRCRRDFSIFPPTFCSHCSVFILCLVLFYHVCLVENKLIDVVYINQYSRN</sequence>
<evidence type="ECO:0000256" key="1">
    <source>
        <dbReference type="SAM" id="Phobius"/>
    </source>
</evidence>
<keyword evidence="1" id="KW-0812">Transmembrane</keyword>
<keyword evidence="1" id="KW-0472">Membrane</keyword>
<evidence type="ECO:0000313" key="2">
    <source>
        <dbReference type="Proteomes" id="UP000095283"/>
    </source>
</evidence>
<dbReference type="WBParaSite" id="Hba_10563">
    <property type="protein sequence ID" value="Hba_10563"/>
    <property type="gene ID" value="Hba_10563"/>
</dbReference>
<accession>A0A1I7WZE5</accession>
<reference evidence="3" key="1">
    <citation type="submission" date="2016-11" db="UniProtKB">
        <authorList>
            <consortium name="WormBaseParasite"/>
        </authorList>
    </citation>
    <scope>IDENTIFICATION</scope>
</reference>
<organism evidence="2 3">
    <name type="scientific">Heterorhabditis bacteriophora</name>
    <name type="common">Entomopathogenic nematode worm</name>
    <dbReference type="NCBI Taxonomy" id="37862"/>
    <lineage>
        <taxon>Eukaryota</taxon>
        <taxon>Metazoa</taxon>
        <taxon>Ecdysozoa</taxon>
        <taxon>Nematoda</taxon>
        <taxon>Chromadorea</taxon>
        <taxon>Rhabditida</taxon>
        <taxon>Rhabditina</taxon>
        <taxon>Rhabditomorpha</taxon>
        <taxon>Strongyloidea</taxon>
        <taxon>Heterorhabditidae</taxon>
        <taxon>Heterorhabditis</taxon>
    </lineage>
</organism>
<dbReference type="AlphaFoldDB" id="A0A1I7WZE5"/>
<keyword evidence="2" id="KW-1185">Reference proteome</keyword>
<evidence type="ECO:0000313" key="3">
    <source>
        <dbReference type="WBParaSite" id="Hba_10563"/>
    </source>
</evidence>
<name>A0A1I7WZE5_HETBA</name>
<dbReference type="Proteomes" id="UP000095283">
    <property type="component" value="Unplaced"/>
</dbReference>